<evidence type="ECO:0000313" key="7">
    <source>
        <dbReference type="Proteomes" id="UP000009183"/>
    </source>
</evidence>
<keyword evidence="4" id="KW-0175">Coiled coil</keyword>
<evidence type="ECO:0000256" key="4">
    <source>
        <dbReference type="ARBA" id="ARBA00023054"/>
    </source>
</evidence>
<keyword evidence="5" id="KW-0287">Flowering</keyword>
<reference evidence="7" key="1">
    <citation type="journal article" date="2007" name="Nature">
        <title>The grapevine genome sequence suggests ancestral hexaploidization in major angiosperm phyla.</title>
        <authorList>
            <consortium name="The French-Italian Public Consortium for Grapevine Genome Characterization."/>
            <person name="Jaillon O."/>
            <person name="Aury J.-M."/>
            <person name="Noel B."/>
            <person name="Policriti A."/>
            <person name="Clepet C."/>
            <person name="Casagrande A."/>
            <person name="Choisne N."/>
            <person name="Aubourg S."/>
            <person name="Vitulo N."/>
            <person name="Jubin C."/>
            <person name="Vezzi A."/>
            <person name="Legeai F."/>
            <person name="Hugueney P."/>
            <person name="Dasilva C."/>
            <person name="Horner D."/>
            <person name="Mica E."/>
            <person name="Jublot D."/>
            <person name="Poulain J."/>
            <person name="Bruyere C."/>
            <person name="Billault A."/>
            <person name="Segurens B."/>
            <person name="Gouyvenoux M."/>
            <person name="Ugarte E."/>
            <person name="Cattonaro F."/>
            <person name="Anthouard V."/>
            <person name="Vico V."/>
            <person name="Del Fabbro C."/>
            <person name="Alaux M."/>
            <person name="Di Gaspero G."/>
            <person name="Dumas V."/>
            <person name="Felice N."/>
            <person name="Paillard S."/>
            <person name="Juman I."/>
            <person name="Moroldo M."/>
            <person name="Scalabrin S."/>
            <person name="Canaguier A."/>
            <person name="Le Clainche I."/>
            <person name="Malacrida G."/>
            <person name="Durand E."/>
            <person name="Pesole G."/>
            <person name="Laucou V."/>
            <person name="Chatelet P."/>
            <person name="Merdinoglu D."/>
            <person name="Delledonne M."/>
            <person name="Pezzotti M."/>
            <person name="Lecharny A."/>
            <person name="Scarpelli C."/>
            <person name="Artiguenave F."/>
            <person name="Pe M.E."/>
            <person name="Valle G."/>
            <person name="Morgante M."/>
            <person name="Caboche M."/>
            <person name="Adam-Blondon A.-F."/>
            <person name="Weissenbach J."/>
            <person name="Quetier F."/>
            <person name="Wincker P."/>
        </authorList>
    </citation>
    <scope>NUCLEOTIDE SEQUENCE [LARGE SCALE GENOMIC DNA]</scope>
    <source>
        <strain evidence="7">cv. Pinot noir / PN40024</strain>
    </source>
</reference>
<comment type="similarity">
    <text evidence="1">Belongs to the FLX family.</text>
</comment>
<dbReference type="PaxDb" id="29760-VIT_12s0121g00420.t01"/>
<dbReference type="PANTHER" id="PTHR33405:SF20">
    <property type="entry name" value="PROTEIN FLX-LIKE 3"/>
    <property type="match status" value="1"/>
</dbReference>
<evidence type="ECO:0000256" key="3">
    <source>
        <dbReference type="ARBA" id="ARBA00022782"/>
    </source>
</evidence>
<dbReference type="InterPro" id="IPR040353">
    <property type="entry name" value="FLX/FLX-like"/>
</dbReference>
<dbReference type="EMBL" id="FN596758">
    <property type="protein sequence ID" value="CBI40701.3"/>
    <property type="molecule type" value="Genomic_DNA"/>
</dbReference>
<keyword evidence="2" id="KW-0217">Developmental protein</keyword>
<dbReference type="OrthoDB" id="1740997at2759"/>
<evidence type="ECO:0000256" key="5">
    <source>
        <dbReference type="ARBA" id="ARBA00023089"/>
    </source>
</evidence>
<dbReference type="Proteomes" id="UP000009183">
    <property type="component" value="Chromosome 12"/>
</dbReference>
<evidence type="ECO:0000256" key="1">
    <source>
        <dbReference type="ARBA" id="ARBA00005405"/>
    </source>
</evidence>
<dbReference type="InParanoid" id="D7UD86"/>
<evidence type="ECO:0000256" key="2">
    <source>
        <dbReference type="ARBA" id="ARBA00022473"/>
    </source>
</evidence>
<keyword evidence="7" id="KW-1185">Reference proteome</keyword>
<dbReference type="GO" id="GO:0009908">
    <property type="term" value="P:flower development"/>
    <property type="evidence" value="ECO:0007669"/>
    <property type="project" value="UniProtKB-KW"/>
</dbReference>
<accession>D7UD86</accession>
<dbReference type="PANTHER" id="PTHR33405">
    <property type="entry name" value="PROTEIN FLX-LIKE 2"/>
    <property type="match status" value="1"/>
</dbReference>
<dbReference type="GO" id="GO:0030154">
    <property type="term" value="P:cell differentiation"/>
    <property type="evidence" value="ECO:0007669"/>
    <property type="project" value="UniProtKB-KW"/>
</dbReference>
<gene>
    <name evidence="6" type="ordered locus">VIT_12s0121g00420</name>
</gene>
<dbReference type="AlphaFoldDB" id="D7UD86"/>
<name>D7UD86_VITVI</name>
<protein>
    <submittedName>
        <fullName evidence="6">Uncharacterized protein</fullName>
    </submittedName>
</protein>
<organism evidence="6 7">
    <name type="scientific">Vitis vinifera</name>
    <name type="common">Grape</name>
    <dbReference type="NCBI Taxonomy" id="29760"/>
    <lineage>
        <taxon>Eukaryota</taxon>
        <taxon>Viridiplantae</taxon>
        <taxon>Streptophyta</taxon>
        <taxon>Embryophyta</taxon>
        <taxon>Tracheophyta</taxon>
        <taxon>Spermatophyta</taxon>
        <taxon>Magnoliopsida</taxon>
        <taxon>eudicotyledons</taxon>
        <taxon>Gunneridae</taxon>
        <taxon>Pentapetalae</taxon>
        <taxon>rosids</taxon>
        <taxon>Vitales</taxon>
        <taxon>Vitaceae</taxon>
        <taxon>Viteae</taxon>
        <taxon>Vitis</taxon>
    </lineage>
</organism>
<keyword evidence="3" id="KW-0221">Differentiation</keyword>
<evidence type="ECO:0000313" key="6">
    <source>
        <dbReference type="EMBL" id="CBI40701.3"/>
    </source>
</evidence>
<proteinExistence type="inferred from homology"/>
<dbReference type="HOGENOM" id="CLU_1535235_0_0_1"/>
<sequence length="175" mass="20090">MIRLELLDDVNKEYHFFCTVLMEILSSVYGRMQKPFAMIWLWVFLLISLLSGRDSHNPRHCLTTNEHLLSKAILQTQYIINGALPCLLNSLTRCHKENIRKEASPHSSVFCPSFELMRAKTAVDYEKKGNIELMEQRQAMEKNLVSMACEVEKLHVELASTDAKPWSADILGGKH</sequence>